<dbReference type="EMBL" id="BDOQ01000007">
    <property type="protein sequence ID" value="GBG14300.1"/>
    <property type="molecule type" value="Genomic_DNA"/>
</dbReference>
<dbReference type="InterPro" id="IPR036291">
    <property type="entry name" value="NAD(P)-bd_dom_sf"/>
</dbReference>
<accession>A0A2R5F7T4</accession>
<dbReference type="Proteomes" id="UP000245081">
    <property type="component" value="Unassembled WGS sequence"/>
</dbReference>
<proteinExistence type="predicted"/>
<dbReference type="RefSeq" id="WP_109015499.1">
    <property type="nucleotide sequence ID" value="NZ_BDOQ01000007.1"/>
</dbReference>
<gene>
    <name evidence="1" type="ORF">NMK_1888</name>
</gene>
<dbReference type="SUPFAM" id="SSF51735">
    <property type="entry name" value="NAD(P)-binding Rossmann-fold domains"/>
    <property type="match status" value="1"/>
</dbReference>
<dbReference type="OrthoDB" id="9800497at2"/>
<evidence type="ECO:0000313" key="1">
    <source>
        <dbReference type="EMBL" id="GBG14300.1"/>
    </source>
</evidence>
<comment type="caution">
    <text evidence="1">The sequence shown here is derived from an EMBL/GenBank/DDBJ whole genome shotgun (WGS) entry which is preliminary data.</text>
</comment>
<sequence length="209" mass="22271">MAVAINIVGAGVFGTFLRTVLAPFCLFSEDADIAILAVPFDAYEDVASAHAGKHLVNVCSVQDATNSICLRHSDRVTGIHPMFGPRSPAAGRTSIVTLTNSCSDEVLEVFGSISSLVEFANGERITGETHDRMMAKTHLQVVRLADKINAIVADASDIPDECLPTSFKRLKAMAEQFLDMPPGTKSSILANSHWSSSAKLGGNVVKLKV</sequence>
<organism evidence="1 2">
    <name type="scientific">Novimethylophilus kurashikiensis</name>
    <dbReference type="NCBI Taxonomy" id="1825523"/>
    <lineage>
        <taxon>Bacteria</taxon>
        <taxon>Pseudomonadati</taxon>
        <taxon>Pseudomonadota</taxon>
        <taxon>Betaproteobacteria</taxon>
        <taxon>Nitrosomonadales</taxon>
        <taxon>Methylophilaceae</taxon>
        <taxon>Novimethylophilus</taxon>
    </lineage>
</organism>
<dbReference type="AlphaFoldDB" id="A0A2R5F7T4"/>
<evidence type="ECO:0000313" key="2">
    <source>
        <dbReference type="Proteomes" id="UP000245081"/>
    </source>
</evidence>
<dbReference type="Gene3D" id="3.40.50.720">
    <property type="entry name" value="NAD(P)-binding Rossmann-like Domain"/>
    <property type="match status" value="1"/>
</dbReference>
<reference evidence="1 2" key="1">
    <citation type="journal article" date="2018" name="Environ. Microbiol.">
        <title>Isolation and genomic characterization of Novimethylophilus kurashikiensis gen. nov. sp. nov., a new lanthanide-dependent methylotrophic species of Methylophilaceae.</title>
        <authorList>
            <person name="Lv H."/>
            <person name="Sahin N."/>
            <person name="Tani A."/>
        </authorList>
    </citation>
    <scope>NUCLEOTIDE SEQUENCE [LARGE SCALE GENOMIC DNA]</scope>
    <source>
        <strain evidence="1 2">La2-4</strain>
    </source>
</reference>
<keyword evidence="2" id="KW-1185">Reference proteome</keyword>
<name>A0A2R5F7T4_9PROT</name>
<protein>
    <submittedName>
        <fullName evidence="1">Uncharacterized protein</fullName>
    </submittedName>
</protein>